<dbReference type="GO" id="GO:0016887">
    <property type="term" value="F:ATP hydrolysis activity"/>
    <property type="evidence" value="ECO:0007669"/>
    <property type="project" value="InterPro"/>
</dbReference>
<sequence>MLANLIRATWWRFMATAITSTLFGLASVALVALINEIINASPEARTEQFTYFAILAVVGVALQLCSKIFAEQLTEQSQATVRRQVAEHVVNAVFNDVEAQGAGKIKSCLTEHSLRVSEFFQRLPGILTNAMIVLGSFAYMAWLDWRVFVFAVLTLIVGSIGYSLANATAFKKVTEAAKIQDSLYDQFDSIYDGAKELKLHQSKRRIFVEQVIGETIALLRKRRVQGATIYHYAASWGGFSIFAFIGGTLYFLTGQGTDETKVMSGFALLFLYMLTPLEVMLAAIPKAAAAKASANTITEMTAKLRLIEQQSSSELTNFSQIELKALSHGYYHEQSDEVFALTPINLTLNKGEVIYLVGGNGSGKTTFAKLLCGLYPAKEGDLYVDGEHITASKLDGYRQLFSAVFSDFHLFDRLLDCQDTVLQDKGNKLIKKLNLHHKVAIQNGAFTTQKLSQGQRKRLALVVTYLEDRPFYIFDEWAADQDPVFKDVFYKELLPELSAKGKTVFVITHDDKYFHLADRLLRMENGCLTEAKSGLADQWAV</sequence>
<dbReference type="InterPro" id="IPR017871">
    <property type="entry name" value="ABC_transporter-like_CS"/>
</dbReference>
<keyword evidence="6 8" id="KW-1133">Transmembrane helix</keyword>
<dbReference type="PROSITE" id="PS00211">
    <property type="entry name" value="ABC_TRANSPORTER_1"/>
    <property type="match status" value="1"/>
</dbReference>
<dbReference type="NCBIfam" id="TIGR01194">
    <property type="entry name" value="cyc_pep_trnsptr"/>
    <property type="match status" value="1"/>
</dbReference>
<dbReference type="PANTHER" id="PTHR43553">
    <property type="entry name" value="HEAVY METAL TRANSPORTER"/>
    <property type="match status" value="1"/>
</dbReference>
<evidence type="ECO:0000259" key="10">
    <source>
        <dbReference type="PROSITE" id="PS50929"/>
    </source>
</evidence>
<feature type="transmembrane region" description="Helical" evidence="8">
    <location>
        <begin position="229"/>
        <end position="252"/>
    </location>
</feature>
<dbReference type="GO" id="GO:1904680">
    <property type="term" value="F:peptide transmembrane transporter activity"/>
    <property type="evidence" value="ECO:0007669"/>
    <property type="project" value="InterPro"/>
</dbReference>
<feature type="domain" description="ABC transmembrane type-1" evidence="10">
    <location>
        <begin position="15"/>
        <end position="289"/>
    </location>
</feature>
<evidence type="ECO:0000259" key="9">
    <source>
        <dbReference type="PROSITE" id="PS50893"/>
    </source>
</evidence>
<proteinExistence type="predicted"/>
<gene>
    <name evidence="11" type="ORF">JF50_21960</name>
</gene>
<dbReference type="InterPro" id="IPR027417">
    <property type="entry name" value="P-loop_NTPase"/>
</dbReference>
<dbReference type="GO" id="GO:0005524">
    <property type="term" value="F:ATP binding"/>
    <property type="evidence" value="ECO:0007669"/>
    <property type="project" value="UniProtKB-KW"/>
</dbReference>
<protein>
    <submittedName>
        <fullName evidence="11">Cyclic peptide transporter</fullName>
    </submittedName>
</protein>
<dbReference type="Gene3D" id="3.40.50.300">
    <property type="entry name" value="P-loop containing nucleotide triphosphate hydrolases"/>
    <property type="match status" value="1"/>
</dbReference>
<dbReference type="OrthoDB" id="9760776at2"/>
<evidence type="ECO:0000256" key="5">
    <source>
        <dbReference type="ARBA" id="ARBA00022840"/>
    </source>
</evidence>
<dbReference type="SMART" id="SM00382">
    <property type="entry name" value="AAA"/>
    <property type="match status" value="1"/>
</dbReference>
<feature type="transmembrane region" description="Helical" evidence="8">
    <location>
        <begin position="123"/>
        <end position="142"/>
    </location>
</feature>
<dbReference type="Pfam" id="PF00005">
    <property type="entry name" value="ABC_tran"/>
    <property type="match status" value="1"/>
</dbReference>
<name>A0A0C1QHC6_9GAMM</name>
<dbReference type="GO" id="GO:0043190">
    <property type="term" value="C:ATP-binding cassette (ABC) transporter complex"/>
    <property type="evidence" value="ECO:0007669"/>
    <property type="project" value="TreeGrafter"/>
</dbReference>
<dbReference type="CDD" id="cd03228">
    <property type="entry name" value="ABCC_MRP_Like"/>
    <property type="match status" value="1"/>
</dbReference>
<dbReference type="InterPro" id="IPR050095">
    <property type="entry name" value="ECF_ABC_transporter_ATP-bd"/>
</dbReference>
<evidence type="ECO:0000256" key="8">
    <source>
        <dbReference type="SAM" id="Phobius"/>
    </source>
</evidence>
<dbReference type="PROSITE" id="PS50929">
    <property type="entry name" value="ABC_TM1F"/>
    <property type="match status" value="1"/>
</dbReference>
<evidence type="ECO:0000256" key="2">
    <source>
        <dbReference type="ARBA" id="ARBA00022448"/>
    </source>
</evidence>
<dbReference type="InterPro" id="IPR003439">
    <property type="entry name" value="ABC_transporter-like_ATP-bd"/>
</dbReference>
<dbReference type="PROSITE" id="PS50893">
    <property type="entry name" value="ABC_TRANSPORTER_2"/>
    <property type="match status" value="1"/>
</dbReference>
<keyword evidence="4" id="KW-0547">Nucleotide-binding</keyword>
<evidence type="ECO:0000256" key="6">
    <source>
        <dbReference type="ARBA" id="ARBA00022989"/>
    </source>
</evidence>
<feature type="transmembrane region" description="Helical" evidence="8">
    <location>
        <begin position="264"/>
        <end position="284"/>
    </location>
</feature>
<evidence type="ECO:0000256" key="3">
    <source>
        <dbReference type="ARBA" id="ARBA00022692"/>
    </source>
</evidence>
<reference evidence="11 12" key="1">
    <citation type="submission" date="2014-12" db="EMBL/GenBank/DDBJ databases">
        <title>Draft Genome Sequence of Pseudoalteromonas luteoviolacea HI1.</title>
        <authorList>
            <person name="Asahina A.Y."/>
            <person name="Hadfield M.G."/>
        </authorList>
    </citation>
    <scope>NUCLEOTIDE SEQUENCE [LARGE SCALE GENOMIC DNA]</scope>
    <source>
        <strain evidence="11 12">HI1</strain>
    </source>
</reference>
<dbReference type="InterPro" id="IPR005898">
    <property type="entry name" value="Cyc_pep_transpt_SyrD/YojI"/>
</dbReference>
<evidence type="ECO:0000256" key="1">
    <source>
        <dbReference type="ARBA" id="ARBA00004651"/>
    </source>
</evidence>
<feature type="transmembrane region" description="Helical" evidence="8">
    <location>
        <begin position="49"/>
        <end position="70"/>
    </location>
</feature>
<dbReference type="GO" id="GO:0015833">
    <property type="term" value="P:peptide transport"/>
    <property type="evidence" value="ECO:0007669"/>
    <property type="project" value="InterPro"/>
</dbReference>
<comment type="caution">
    <text evidence="11">The sequence shown here is derived from an EMBL/GenBank/DDBJ whole genome shotgun (WGS) entry which is preliminary data.</text>
</comment>
<dbReference type="EMBL" id="JWIC01000010">
    <property type="protein sequence ID" value="KID54587.1"/>
    <property type="molecule type" value="Genomic_DNA"/>
</dbReference>
<dbReference type="GO" id="GO:0140359">
    <property type="term" value="F:ABC-type transporter activity"/>
    <property type="evidence" value="ECO:0007669"/>
    <property type="project" value="InterPro"/>
</dbReference>
<dbReference type="AlphaFoldDB" id="A0A0C1QHC6"/>
<comment type="subcellular location">
    <subcellularLocation>
        <location evidence="1">Cell membrane</location>
        <topology evidence="1">Multi-pass membrane protein</topology>
    </subcellularLocation>
</comment>
<dbReference type="Gene3D" id="1.20.1560.10">
    <property type="entry name" value="ABC transporter type 1, transmembrane domain"/>
    <property type="match status" value="1"/>
</dbReference>
<dbReference type="InterPro" id="IPR011527">
    <property type="entry name" value="ABC1_TM_dom"/>
</dbReference>
<accession>A0A0C1QHC6</accession>
<evidence type="ECO:0000313" key="12">
    <source>
        <dbReference type="Proteomes" id="UP000031327"/>
    </source>
</evidence>
<dbReference type="InterPro" id="IPR036640">
    <property type="entry name" value="ABC1_TM_sf"/>
</dbReference>
<keyword evidence="2" id="KW-0813">Transport</keyword>
<evidence type="ECO:0000313" key="11">
    <source>
        <dbReference type="EMBL" id="KID54587.1"/>
    </source>
</evidence>
<feature type="transmembrane region" description="Helical" evidence="8">
    <location>
        <begin position="12"/>
        <end position="34"/>
    </location>
</feature>
<feature type="transmembrane region" description="Helical" evidence="8">
    <location>
        <begin position="148"/>
        <end position="170"/>
    </location>
</feature>
<keyword evidence="3 8" id="KW-0812">Transmembrane</keyword>
<evidence type="ECO:0000256" key="4">
    <source>
        <dbReference type="ARBA" id="ARBA00022741"/>
    </source>
</evidence>
<dbReference type="PANTHER" id="PTHR43553:SF11">
    <property type="entry name" value="ABC TRANSPORTER ATP-BINDING_PERMEASE PROTEIN YOJI"/>
    <property type="match status" value="1"/>
</dbReference>
<organism evidence="11 12">
    <name type="scientific">Pseudoalteromonas luteoviolacea</name>
    <dbReference type="NCBI Taxonomy" id="43657"/>
    <lineage>
        <taxon>Bacteria</taxon>
        <taxon>Pseudomonadati</taxon>
        <taxon>Pseudomonadota</taxon>
        <taxon>Gammaproteobacteria</taxon>
        <taxon>Alteromonadales</taxon>
        <taxon>Pseudoalteromonadaceae</taxon>
        <taxon>Pseudoalteromonas</taxon>
    </lineage>
</organism>
<keyword evidence="7 8" id="KW-0472">Membrane</keyword>
<keyword evidence="5" id="KW-0067">ATP-binding</keyword>
<feature type="domain" description="ABC transporter" evidence="9">
    <location>
        <begin position="321"/>
        <end position="540"/>
    </location>
</feature>
<dbReference type="SUPFAM" id="SSF90123">
    <property type="entry name" value="ABC transporter transmembrane region"/>
    <property type="match status" value="1"/>
</dbReference>
<dbReference type="Proteomes" id="UP000031327">
    <property type="component" value="Unassembled WGS sequence"/>
</dbReference>
<dbReference type="InterPro" id="IPR003593">
    <property type="entry name" value="AAA+_ATPase"/>
</dbReference>
<evidence type="ECO:0000256" key="7">
    <source>
        <dbReference type="ARBA" id="ARBA00023136"/>
    </source>
</evidence>
<dbReference type="SUPFAM" id="SSF52540">
    <property type="entry name" value="P-loop containing nucleoside triphosphate hydrolases"/>
    <property type="match status" value="1"/>
</dbReference>